<sequence>MICKGTIHSGCRASVTSLYLPPVQITIAVCRITSSEIGSEGVRRFDFLFAFTVRSAEQSLRVYVHLTFVEEIET</sequence>
<comment type="caution">
    <text evidence="1">The sequence shown here is derived from an EMBL/GenBank/DDBJ whole genome shotgun (WGS) entry which is preliminary data.</text>
</comment>
<dbReference type="Proteomes" id="UP001055811">
    <property type="component" value="Linkage Group LG06"/>
</dbReference>
<protein>
    <submittedName>
        <fullName evidence="1">Uncharacterized protein</fullName>
    </submittedName>
</protein>
<evidence type="ECO:0000313" key="1">
    <source>
        <dbReference type="EMBL" id="KAI3722576.1"/>
    </source>
</evidence>
<dbReference type="EMBL" id="CM042014">
    <property type="protein sequence ID" value="KAI3722576.1"/>
    <property type="molecule type" value="Genomic_DNA"/>
</dbReference>
<gene>
    <name evidence="1" type="ORF">L2E82_33616</name>
</gene>
<reference evidence="1 2" key="2">
    <citation type="journal article" date="2022" name="Mol. Ecol. Resour.">
        <title>The genomes of chicory, endive, great burdock and yacon provide insights into Asteraceae paleo-polyploidization history and plant inulin production.</title>
        <authorList>
            <person name="Fan W."/>
            <person name="Wang S."/>
            <person name="Wang H."/>
            <person name="Wang A."/>
            <person name="Jiang F."/>
            <person name="Liu H."/>
            <person name="Zhao H."/>
            <person name="Xu D."/>
            <person name="Zhang Y."/>
        </authorList>
    </citation>
    <scope>NUCLEOTIDE SEQUENCE [LARGE SCALE GENOMIC DNA]</scope>
    <source>
        <strain evidence="2">cv. Punajuju</strain>
        <tissue evidence="1">Leaves</tissue>
    </source>
</reference>
<evidence type="ECO:0000313" key="2">
    <source>
        <dbReference type="Proteomes" id="UP001055811"/>
    </source>
</evidence>
<accession>A0ACB9BKP0</accession>
<reference evidence="2" key="1">
    <citation type="journal article" date="2022" name="Mol. Ecol. Resour.">
        <title>The genomes of chicory, endive, great burdock and yacon provide insights into Asteraceae palaeo-polyploidization history and plant inulin production.</title>
        <authorList>
            <person name="Fan W."/>
            <person name="Wang S."/>
            <person name="Wang H."/>
            <person name="Wang A."/>
            <person name="Jiang F."/>
            <person name="Liu H."/>
            <person name="Zhao H."/>
            <person name="Xu D."/>
            <person name="Zhang Y."/>
        </authorList>
    </citation>
    <scope>NUCLEOTIDE SEQUENCE [LARGE SCALE GENOMIC DNA]</scope>
    <source>
        <strain evidence="2">cv. Punajuju</strain>
    </source>
</reference>
<proteinExistence type="predicted"/>
<keyword evidence="2" id="KW-1185">Reference proteome</keyword>
<name>A0ACB9BKP0_CICIN</name>
<organism evidence="1 2">
    <name type="scientific">Cichorium intybus</name>
    <name type="common">Chicory</name>
    <dbReference type="NCBI Taxonomy" id="13427"/>
    <lineage>
        <taxon>Eukaryota</taxon>
        <taxon>Viridiplantae</taxon>
        <taxon>Streptophyta</taxon>
        <taxon>Embryophyta</taxon>
        <taxon>Tracheophyta</taxon>
        <taxon>Spermatophyta</taxon>
        <taxon>Magnoliopsida</taxon>
        <taxon>eudicotyledons</taxon>
        <taxon>Gunneridae</taxon>
        <taxon>Pentapetalae</taxon>
        <taxon>asterids</taxon>
        <taxon>campanulids</taxon>
        <taxon>Asterales</taxon>
        <taxon>Asteraceae</taxon>
        <taxon>Cichorioideae</taxon>
        <taxon>Cichorieae</taxon>
        <taxon>Cichoriinae</taxon>
        <taxon>Cichorium</taxon>
    </lineage>
</organism>